<evidence type="ECO:0000259" key="5">
    <source>
        <dbReference type="PROSITE" id="PS50001"/>
    </source>
</evidence>
<proteinExistence type="predicted"/>
<keyword evidence="4" id="KW-0732">Signal</keyword>
<dbReference type="InterPro" id="IPR034088">
    <property type="entry name" value="Pla_a_1-like"/>
</dbReference>
<feature type="signal peptide" evidence="4">
    <location>
        <begin position="1"/>
        <end position="21"/>
    </location>
</feature>
<dbReference type="InterPro" id="IPR001217">
    <property type="entry name" value="STAT"/>
</dbReference>
<comment type="caution">
    <text evidence="6">The sequence shown here is derived from an EMBL/GenBank/DDBJ whole genome shotgun (WGS) entry which is preliminary data.</text>
</comment>
<keyword evidence="1 2" id="KW-0727">SH2 domain</keyword>
<dbReference type="PANTHER" id="PTHR11801">
    <property type="entry name" value="SIGNAL TRANSDUCER AND ACTIVATOR OF TRANSCRIPTION"/>
    <property type="match status" value="1"/>
</dbReference>
<dbReference type="EMBL" id="JAMYWD010000010">
    <property type="protein sequence ID" value="KAJ4958296.1"/>
    <property type="molecule type" value="Genomic_DNA"/>
</dbReference>
<name>A0A9Q0H1U2_9MAGN</name>
<evidence type="ECO:0000256" key="4">
    <source>
        <dbReference type="SAM" id="SignalP"/>
    </source>
</evidence>
<gene>
    <name evidence="6" type="ORF">NE237_025407</name>
</gene>
<dbReference type="SMART" id="SM00856">
    <property type="entry name" value="PMEI"/>
    <property type="match status" value="1"/>
</dbReference>
<evidence type="ECO:0000256" key="3">
    <source>
        <dbReference type="SAM" id="MobiDB-lite"/>
    </source>
</evidence>
<dbReference type="Proteomes" id="UP001141806">
    <property type="component" value="Unassembled WGS sequence"/>
</dbReference>
<dbReference type="SUPFAM" id="SSF49899">
    <property type="entry name" value="Concanavalin A-like lectins/glucanases"/>
    <property type="match status" value="1"/>
</dbReference>
<feature type="domain" description="SH2" evidence="5">
    <location>
        <begin position="778"/>
        <end position="835"/>
    </location>
</feature>
<dbReference type="NCBIfam" id="TIGR01614">
    <property type="entry name" value="PME_inhib"/>
    <property type="match status" value="1"/>
</dbReference>
<dbReference type="InterPro" id="IPR035513">
    <property type="entry name" value="Invertase/methylesterase_inhib"/>
</dbReference>
<dbReference type="SUPFAM" id="SSF55550">
    <property type="entry name" value="SH2 domain"/>
    <property type="match status" value="1"/>
</dbReference>
<keyword evidence="7" id="KW-1185">Reference proteome</keyword>
<evidence type="ECO:0000256" key="1">
    <source>
        <dbReference type="ARBA" id="ARBA00022999"/>
    </source>
</evidence>
<dbReference type="InterPro" id="IPR013320">
    <property type="entry name" value="ConA-like_dom_sf"/>
</dbReference>
<accession>A0A9Q0H1U2</accession>
<dbReference type="Gene3D" id="1.20.140.40">
    <property type="entry name" value="Invertase/pectin methylesterase inhibitor family protein"/>
    <property type="match status" value="1"/>
</dbReference>
<dbReference type="FunFam" id="3.30.505.10:FF:000086">
    <property type="entry name" value="SH2 domain protein B"/>
    <property type="match status" value="1"/>
</dbReference>
<dbReference type="AlphaFoldDB" id="A0A9Q0H1U2"/>
<reference evidence="6" key="1">
    <citation type="journal article" date="2023" name="Plant J.">
        <title>The genome of the king protea, Protea cynaroides.</title>
        <authorList>
            <person name="Chang J."/>
            <person name="Duong T.A."/>
            <person name="Schoeman C."/>
            <person name="Ma X."/>
            <person name="Roodt D."/>
            <person name="Barker N."/>
            <person name="Li Z."/>
            <person name="Van de Peer Y."/>
            <person name="Mizrachi E."/>
        </authorList>
    </citation>
    <scope>NUCLEOTIDE SEQUENCE</scope>
    <source>
        <tissue evidence="6">Young leaves</tissue>
    </source>
</reference>
<dbReference type="Gene3D" id="3.30.505.10">
    <property type="entry name" value="SH2 domain"/>
    <property type="match status" value="1"/>
</dbReference>
<organism evidence="6 7">
    <name type="scientific">Protea cynaroides</name>
    <dbReference type="NCBI Taxonomy" id="273540"/>
    <lineage>
        <taxon>Eukaryota</taxon>
        <taxon>Viridiplantae</taxon>
        <taxon>Streptophyta</taxon>
        <taxon>Embryophyta</taxon>
        <taxon>Tracheophyta</taxon>
        <taxon>Spermatophyta</taxon>
        <taxon>Magnoliopsida</taxon>
        <taxon>Proteales</taxon>
        <taxon>Proteaceae</taxon>
        <taxon>Protea</taxon>
    </lineage>
</organism>
<dbReference type="Pfam" id="PF04043">
    <property type="entry name" value="PMEI"/>
    <property type="match status" value="1"/>
</dbReference>
<evidence type="ECO:0000256" key="2">
    <source>
        <dbReference type="PROSITE-ProRule" id="PRU00191"/>
    </source>
</evidence>
<dbReference type="GO" id="GO:0007165">
    <property type="term" value="P:signal transduction"/>
    <property type="evidence" value="ECO:0007669"/>
    <property type="project" value="InterPro"/>
</dbReference>
<dbReference type="InterPro" id="IPR006501">
    <property type="entry name" value="Pectinesterase_inhib_dom"/>
</dbReference>
<evidence type="ECO:0000313" key="7">
    <source>
        <dbReference type="Proteomes" id="UP001141806"/>
    </source>
</evidence>
<feature type="region of interest" description="Disordered" evidence="3">
    <location>
        <begin position="536"/>
        <end position="559"/>
    </location>
</feature>
<protein>
    <recommendedName>
        <fullName evidence="5">SH2 domain-containing protein</fullName>
    </recommendedName>
</protein>
<dbReference type="CDD" id="cd15795">
    <property type="entry name" value="PMEI-Pla_a_1_like"/>
    <property type="match status" value="1"/>
</dbReference>
<dbReference type="PROSITE" id="PS50001">
    <property type="entry name" value="SH2"/>
    <property type="match status" value="1"/>
</dbReference>
<dbReference type="InterPro" id="IPR000980">
    <property type="entry name" value="SH2"/>
</dbReference>
<dbReference type="InterPro" id="IPR036860">
    <property type="entry name" value="SH2_dom_sf"/>
</dbReference>
<sequence>MRRANLIIVSLSFCFMFKALPFPHRTTTAMAAADLIDETCKNCAERSPVLGYDFCISSLQEIPFSHTASLPELAVISLKLALVNATVTLSSFQKLLEKEASDPFAIACLDDCLELYSDAVPTLENSIAAFRNEDYRGGLRRLPIRVRSSSTATTMTTKESVVYDDEYTLLKDLKLEIDTAEGTFSLCLWIYLLSSNPIPATIIRQMNSDTGDDAPFLVLNEEKKIMLFPLLFLHNEAPNSGDSTSWAVFPSTSSEIEPLLDKWVHVGCEVSRDFVRLHMNGVVVGEKPLSSALKNDSTSDDMKRIILAGAGGGDGKLQSYIHYAQVLPSTSSVMDHFVKNPPLELSIDSSCASEIEEGSDGVWSVVGGKASCRRNFSLDVVLLDAFGHTVNKEMEVVASLLYADNGAPVEKPRDSEAPLLTSYDGIEYASYDRPSKLLHGRASFKLKISQLSSKCDNRLFRIRFDSPKTGRYPFLEAYSRPIRCISRNRNTRTSSLQLKKSISAAHLLEGPQSLGLDDGSPEIQLDAGDGFFPVSTIRDSKFTPPPKRVKAGSEKSSVRVQADPIVEPACNSNAFTTNQDEHAFGISLEKKHENLEGTDNTPSDSESVQARNSAFKKVTSSKNPISDLTVFKYCLGSINERALLLKELATSATDQELGDFAQQVSSYTGCSHHRCQILIAKQLVQEGAQVWKSISQNSHQVLWDNAIFEIEDQFIKISRCRTRFLTEQDLELLRRIAGCRDYVTLEIFEKMWHWLYPIAFALSTDSINALWVSTSPKWIEGLITQDEAESSLRGPRGLQEPGTFILRFPTSRCWPHPDAGSLVVTYVGADYTLQHRLLSIDYWDVSQKPLQDLLLAEPELTRLGRVTRELTSRA</sequence>
<dbReference type="SUPFAM" id="SSF101148">
    <property type="entry name" value="Plant invertase/pectin methylesterase inhibitor"/>
    <property type="match status" value="1"/>
</dbReference>
<dbReference type="GO" id="GO:0004857">
    <property type="term" value="F:enzyme inhibitor activity"/>
    <property type="evidence" value="ECO:0007669"/>
    <property type="project" value="InterPro"/>
</dbReference>
<feature type="chain" id="PRO_5040315638" description="SH2 domain-containing protein" evidence="4">
    <location>
        <begin position="22"/>
        <end position="874"/>
    </location>
</feature>
<dbReference type="GO" id="GO:0003700">
    <property type="term" value="F:DNA-binding transcription factor activity"/>
    <property type="evidence" value="ECO:0007669"/>
    <property type="project" value="InterPro"/>
</dbReference>
<evidence type="ECO:0000313" key="6">
    <source>
        <dbReference type="EMBL" id="KAJ4958296.1"/>
    </source>
</evidence>
<dbReference type="OrthoDB" id="10263919at2759"/>